<dbReference type="InterPro" id="IPR019733">
    <property type="entry name" value="Uncharacterised_YhfT"/>
</dbReference>
<dbReference type="STRING" id="94869.SAMN04488529_10992"/>
<dbReference type="Proteomes" id="UP000198597">
    <property type="component" value="Unassembled WGS sequence"/>
</dbReference>
<protein>
    <submittedName>
        <fullName evidence="1">Uncharacterized protein</fullName>
    </submittedName>
</protein>
<accession>A0A1H0U6T5</accession>
<organism evidence="1 2">
    <name type="scientific">Clostridium gasigenes</name>
    <dbReference type="NCBI Taxonomy" id="94869"/>
    <lineage>
        <taxon>Bacteria</taxon>
        <taxon>Bacillati</taxon>
        <taxon>Bacillota</taxon>
        <taxon>Clostridia</taxon>
        <taxon>Eubacteriales</taxon>
        <taxon>Clostridiaceae</taxon>
        <taxon>Clostridium</taxon>
    </lineage>
</organism>
<evidence type="ECO:0000313" key="2">
    <source>
        <dbReference type="Proteomes" id="UP000198597"/>
    </source>
</evidence>
<gene>
    <name evidence="1" type="ORF">SAMN04488529_10992</name>
</gene>
<dbReference type="AlphaFoldDB" id="A0A1H0U6T5"/>
<sequence>MYYFAGVSILMGIICGLAAIITNRGIGVFNDGVRPILPEVINGRMDKKELTKISFDMSKGFIISLGIIISALTATLNPWILFLPTDIIGIYSKNKKNAFGCGFVFGVSLTILLYSFTTLINFVGIDLSSLELLSRSVIILISLVPIVVIYRFFGKTKGILSGIATLIVKIITHIYVYEYSNSITFIFATIILVIITINMCKSLEKISYTWSFDSKLSNKKAILISILSGLLAIVVNIGIVRGSEPTLFMMLNNNIMSEAYILKEANIQGAILDLIRILAFLPFVITTINITGVNSIIGIFTFTVGYVAPNSISAFLIVFLLTLFLDKKVLKLIWKLINTYPKLRDLADVIRTVMMEILEISLIIGGALVTFKTGGVLGITMFILLIILNKKIKLKVMKVVIGPLAMIIVVIGAKIISLV</sequence>
<dbReference type="EMBL" id="FNJM01000009">
    <property type="protein sequence ID" value="SDP61874.1"/>
    <property type="molecule type" value="Genomic_DNA"/>
</dbReference>
<name>A0A1H0U6T5_9CLOT</name>
<keyword evidence="2" id="KW-1185">Reference proteome</keyword>
<dbReference type="OrthoDB" id="92225at2"/>
<reference evidence="1 2" key="1">
    <citation type="submission" date="2016-10" db="EMBL/GenBank/DDBJ databases">
        <authorList>
            <person name="de Groot N.N."/>
        </authorList>
    </citation>
    <scope>NUCLEOTIDE SEQUENCE [LARGE SCALE GENOMIC DNA]</scope>
    <source>
        <strain evidence="1 2">DSM 12272</strain>
    </source>
</reference>
<proteinExistence type="predicted"/>
<dbReference type="RefSeq" id="WP_089971100.1">
    <property type="nucleotide sequence ID" value="NZ_FNJM01000009.1"/>
</dbReference>
<evidence type="ECO:0000313" key="1">
    <source>
        <dbReference type="EMBL" id="SDP61874.1"/>
    </source>
</evidence>
<dbReference type="Pfam" id="PF10797">
    <property type="entry name" value="YhfT"/>
    <property type="match status" value="1"/>
</dbReference>